<evidence type="ECO:0000313" key="4">
    <source>
        <dbReference type="Proteomes" id="UP000717696"/>
    </source>
</evidence>
<protein>
    <submittedName>
        <fullName evidence="3">Uncharacterized protein</fullName>
    </submittedName>
</protein>
<reference evidence="3" key="1">
    <citation type="journal article" date="2021" name="Nat. Commun.">
        <title>Genetic determinants of endophytism in the Arabidopsis root mycobiome.</title>
        <authorList>
            <person name="Mesny F."/>
            <person name="Miyauchi S."/>
            <person name="Thiergart T."/>
            <person name="Pickel B."/>
            <person name="Atanasova L."/>
            <person name="Karlsson M."/>
            <person name="Huettel B."/>
            <person name="Barry K.W."/>
            <person name="Haridas S."/>
            <person name="Chen C."/>
            <person name="Bauer D."/>
            <person name="Andreopoulos W."/>
            <person name="Pangilinan J."/>
            <person name="LaButti K."/>
            <person name="Riley R."/>
            <person name="Lipzen A."/>
            <person name="Clum A."/>
            <person name="Drula E."/>
            <person name="Henrissat B."/>
            <person name="Kohler A."/>
            <person name="Grigoriev I.V."/>
            <person name="Martin F.M."/>
            <person name="Hacquard S."/>
        </authorList>
    </citation>
    <scope>NUCLEOTIDE SEQUENCE</scope>
    <source>
        <strain evidence="3">MPI-CAGE-AT-0021</strain>
    </source>
</reference>
<evidence type="ECO:0000256" key="1">
    <source>
        <dbReference type="SAM" id="MobiDB-lite"/>
    </source>
</evidence>
<dbReference type="Proteomes" id="UP000717696">
    <property type="component" value="Unassembled WGS sequence"/>
</dbReference>
<gene>
    <name evidence="3" type="ORF">B0J13DRAFT_529023</name>
</gene>
<dbReference type="AlphaFoldDB" id="A0A9P9E8M9"/>
<comment type="caution">
    <text evidence="3">The sequence shown here is derived from an EMBL/GenBank/DDBJ whole genome shotgun (WGS) entry which is preliminary data.</text>
</comment>
<feature type="chain" id="PRO_5040263220" evidence="2">
    <location>
        <begin position="19"/>
        <end position="192"/>
    </location>
</feature>
<evidence type="ECO:0000256" key="2">
    <source>
        <dbReference type="SAM" id="SignalP"/>
    </source>
</evidence>
<feature type="region of interest" description="Disordered" evidence="1">
    <location>
        <begin position="22"/>
        <end position="50"/>
    </location>
</feature>
<proteinExistence type="predicted"/>
<dbReference type="EMBL" id="JAGMUU010000018">
    <property type="protein sequence ID" value="KAH7133093.1"/>
    <property type="molecule type" value="Genomic_DNA"/>
</dbReference>
<feature type="compositionally biased region" description="Low complexity" evidence="1">
    <location>
        <begin position="23"/>
        <end position="50"/>
    </location>
</feature>
<keyword evidence="2" id="KW-0732">Signal</keyword>
<feature type="signal peptide" evidence="2">
    <location>
        <begin position="1"/>
        <end position="18"/>
    </location>
</feature>
<evidence type="ECO:0000313" key="3">
    <source>
        <dbReference type="EMBL" id="KAH7133093.1"/>
    </source>
</evidence>
<keyword evidence="4" id="KW-1185">Reference proteome</keyword>
<sequence>MRVLSIALGLVAAFFARGSPCKASSSTAIPATTPSTTPSSTLSATASETPSTTPFHAQIVVSTRTSAGAAILPTFAIEATDYANTNVIGRVLCWPQDHSSPFLVAPPVTKAHTTWKRARTISWPPTPYTSTGARTSTRCTPTAPVRIPLRSVISFANHPFVRASPCRVTLEGTEPLRRFGQQAEDRATSSLA</sequence>
<organism evidence="3 4">
    <name type="scientific">Dactylonectria estremocensis</name>
    <dbReference type="NCBI Taxonomy" id="1079267"/>
    <lineage>
        <taxon>Eukaryota</taxon>
        <taxon>Fungi</taxon>
        <taxon>Dikarya</taxon>
        <taxon>Ascomycota</taxon>
        <taxon>Pezizomycotina</taxon>
        <taxon>Sordariomycetes</taxon>
        <taxon>Hypocreomycetidae</taxon>
        <taxon>Hypocreales</taxon>
        <taxon>Nectriaceae</taxon>
        <taxon>Dactylonectria</taxon>
    </lineage>
</organism>
<accession>A0A9P9E8M9</accession>
<dbReference type="OrthoDB" id="10655567at2759"/>
<name>A0A9P9E8M9_9HYPO</name>